<dbReference type="InterPro" id="IPR050951">
    <property type="entry name" value="Retrovirus_Pol_polyprotein"/>
</dbReference>
<feature type="region of interest" description="Disordered" evidence="9">
    <location>
        <begin position="45"/>
        <end position="76"/>
    </location>
</feature>
<dbReference type="STRING" id="51240.A0A2I4EY30"/>
<dbReference type="AlphaFoldDB" id="A0A2I4EY30"/>
<dbReference type="InterPro" id="IPR000477">
    <property type="entry name" value="RT_dom"/>
</dbReference>
<feature type="compositionally biased region" description="Basic and acidic residues" evidence="9">
    <location>
        <begin position="50"/>
        <end position="60"/>
    </location>
</feature>
<dbReference type="Pfam" id="PF03732">
    <property type="entry name" value="Retrotrans_gag"/>
    <property type="match status" value="1"/>
</dbReference>
<dbReference type="Pfam" id="PF00078">
    <property type="entry name" value="RVT_1"/>
    <property type="match status" value="1"/>
</dbReference>
<evidence type="ECO:0000256" key="5">
    <source>
        <dbReference type="ARBA" id="ARBA00022759"/>
    </source>
</evidence>
<evidence type="ECO:0000256" key="9">
    <source>
        <dbReference type="SAM" id="MobiDB-lite"/>
    </source>
</evidence>
<dbReference type="Gene3D" id="3.10.10.10">
    <property type="entry name" value="HIV Type 1 Reverse Transcriptase, subunit A, domain 1"/>
    <property type="match status" value="1"/>
</dbReference>
<organism evidence="10 11">
    <name type="scientific">Juglans regia</name>
    <name type="common">English walnut</name>
    <dbReference type="NCBI Taxonomy" id="51240"/>
    <lineage>
        <taxon>Eukaryota</taxon>
        <taxon>Viridiplantae</taxon>
        <taxon>Streptophyta</taxon>
        <taxon>Embryophyta</taxon>
        <taxon>Tracheophyta</taxon>
        <taxon>Spermatophyta</taxon>
        <taxon>Magnoliopsida</taxon>
        <taxon>eudicotyledons</taxon>
        <taxon>Gunneridae</taxon>
        <taxon>Pentapetalae</taxon>
        <taxon>rosids</taxon>
        <taxon>fabids</taxon>
        <taxon>Fagales</taxon>
        <taxon>Juglandaceae</taxon>
        <taxon>Juglans</taxon>
    </lineage>
</organism>
<evidence type="ECO:0000256" key="7">
    <source>
        <dbReference type="ARBA" id="ARBA00022918"/>
    </source>
</evidence>
<dbReference type="GO" id="GO:0008233">
    <property type="term" value="F:peptidase activity"/>
    <property type="evidence" value="ECO:0007669"/>
    <property type="project" value="UniProtKB-KW"/>
</dbReference>
<keyword evidence="2" id="KW-0808">Transferase</keyword>
<keyword evidence="7" id="KW-0695">RNA-directed DNA polymerase</keyword>
<dbReference type="Proteomes" id="UP000235220">
    <property type="component" value="Chromosome 9"/>
</dbReference>
<keyword evidence="8" id="KW-0511">Multifunctional enzyme</keyword>
<gene>
    <name evidence="11" type="primary">LOC108993740</name>
</gene>
<dbReference type="GO" id="GO:0003964">
    <property type="term" value="F:RNA-directed DNA polymerase activity"/>
    <property type="evidence" value="ECO:0007669"/>
    <property type="project" value="UniProtKB-KW"/>
</dbReference>
<dbReference type="Pfam" id="PF08284">
    <property type="entry name" value="RVP_2"/>
    <property type="match status" value="1"/>
</dbReference>
<dbReference type="CDD" id="cd00303">
    <property type="entry name" value="retropepsin_like"/>
    <property type="match status" value="1"/>
</dbReference>
<keyword evidence="1" id="KW-0645">Protease</keyword>
<name>A0A2I4EY30_JUGRE</name>
<dbReference type="InterPro" id="IPR005162">
    <property type="entry name" value="Retrotrans_gag_dom"/>
</dbReference>
<dbReference type="InterPro" id="IPR021109">
    <property type="entry name" value="Peptidase_aspartic_dom_sf"/>
</dbReference>
<dbReference type="InterPro" id="IPR041577">
    <property type="entry name" value="RT_RNaseH_2"/>
</dbReference>
<evidence type="ECO:0000313" key="11">
    <source>
        <dbReference type="RefSeq" id="XP_018824297.2"/>
    </source>
</evidence>
<sequence>MSDHRLEQVENELGSLAAGQKELQQAMKASEEHLLKHMESMFARFSTRGGGHDNDAESSRGPHRSPSGGGSLAPKITKLDFPRYNGMDDPTGWICRVEQFFEFQGTKEAEKLPMAGYHLDGDVQLWYQRFKNRREGVNWEVFKYELHLRYGPSRYQNFFGDLTKLKQWGSIRDYQMEFDCLLHRAGHLSEEQQVGCFVSGLKEAIRIDVQACNPTSLSATIGLARLYESRMHDQRKGGYAEQRKAPVTVGPPPLPSASLTRARNPIIKKLSPADLQERRTRGLCFNCDEKFSPGHRCKKLFLIEWIFPSWEEPLEEAHVEEEEEEEIPEISFHAISGTSAPETMRLFEKIRQSIVTILVDTESTHNFLNSKVAEKLGLNPTKKGEFYVQVVDGYKMKSEGICEGTSISVQKIEFQVDFFLLQVEGCDAIFRTQWLKKLGPITLEFNELWMRFFWEGRNVELCGVKGPSNKILDGRNVGKQLRRGKRAFLLQLNSLNLGEKQGVAATNLNPDVMAILNQHSAIFQEIQCLPPQQSQDHKIPLEKGANPISVKPYRYPHYQKNEIEKMIKGLLSSDVVRPSTSPYSSLVLLVKKQDGSWRLCVDYRALNNITIKDKYPIPVIDELLDELHGARFFTKLDLRSGYHQIRMYPKDVEKTTFRTHQGHYEFLVMPFGLTNAPATFQSVMNEVFKEFIRKFVLLTSFFVKREKCQFGQEEVGYLGHVISHRGVAMDPEKISSMITWPKPTSLKGLRGFLGLTGYYRKFIHHYGMIAQPLTNMLKKDSFKWSSAAKQTFEELKMTMTSGPVLALPDFSQPFIVECDAFSVGLGAVLMQGDRSIAFFSQALHGKNLALSTYGRKC</sequence>
<dbReference type="Pfam" id="PF17919">
    <property type="entry name" value="RT_RNaseH_2"/>
    <property type="match status" value="1"/>
</dbReference>
<feature type="region of interest" description="Disordered" evidence="9">
    <location>
        <begin position="235"/>
        <end position="261"/>
    </location>
</feature>
<dbReference type="Gene3D" id="3.30.70.270">
    <property type="match status" value="2"/>
</dbReference>
<evidence type="ECO:0000256" key="6">
    <source>
        <dbReference type="ARBA" id="ARBA00022801"/>
    </source>
</evidence>
<reference evidence="11" key="1">
    <citation type="submission" date="2025-08" db="UniProtKB">
        <authorList>
            <consortium name="RefSeq"/>
        </authorList>
    </citation>
    <scope>IDENTIFICATION</scope>
    <source>
        <tissue evidence="11">Leaves</tissue>
    </source>
</reference>
<feature type="compositionally biased region" description="Basic and acidic residues" evidence="9">
    <location>
        <begin position="235"/>
        <end position="244"/>
    </location>
</feature>
<keyword evidence="10" id="KW-1185">Reference proteome</keyword>
<dbReference type="Gene3D" id="2.40.70.10">
    <property type="entry name" value="Acid Proteases"/>
    <property type="match status" value="1"/>
</dbReference>
<dbReference type="KEGG" id="jre:108993740"/>
<dbReference type="CDD" id="cd01647">
    <property type="entry name" value="RT_LTR"/>
    <property type="match status" value="1"/>
</dbReference>
<dbReference type="RefSeq" id="XP_018824297.2">
    <property type="nucleotide sequence ID" value="XM_018968752.2"/>
</dbReference>
<evidence type="ECO:0000313" key="10">
    <source>
        <dbReference type="Proteomes" id="UP000235220"/>
    </source>
</evidence>
<dbReference type="SUPFAM" id="SSF56672">
    <property type="entry name" value="DNA/RNA polymerases"/>
    <property type="match status" value="1"/>
</dbReference>
<dbReference type="GeneID" id="108993740"/>
<dbReference type="GO" id="GO:0006508">
    <property type="term" value="P:proteolysis"/>
    <property type="evidence" value="ECO:0007669"/>
    <property type="project" value="UniProtKB-KW"/>
</dbReference>
<keyword evidence="3" id="KW-0548">Nucleotidyltransferase</keyword>
<evidence type="ECO:0000256" key="2">
    <source>
        <dbReference type="ARBA" id="ARBA00022679"/>
    </source>
</evidence>
<dbReference type="FunFam" id="3.10.10.10:FF:000007">
    <property type="entry name" value="Retrovirus-related Pol polyprotein from transposon 17.6-like Protein"/>
    <property type="match status" value="1"/>
</dbReference>
<dbReference type="GO" id="GO:0004519">
    <property type="term" value="F:endonuclease activity"/>
    <property type="evidence" value="ECO:0007669"/>
    <property type="project" value="UniProtKB-KW"/>
</dbReference>
<dbReference type="InterPro" id="IPR043128">
    <property type="entry name" value="Rev_trsase/Diguanyl_cyclase"/>
</dbReference>
<keyword evidence="4" id="KW-0540">Nuclease</keyword>
<dbReference type="FunFam" id="3.30.70.270:FF:000020">
    <property type="entry name" value="Transposon Tf2-6 polyprotein-like Protein"/>
    <property type="match status" value="1"/>
</dbReference>
<dbReference type="OrthoDB" id="1933597at2759"/>
<keyword evidence="6" id="KW-0378">Hydrolase</keyword>
<dbReference type="Gramene" id="Jr09_09380_p1">
    <property type="protein sequence ID" value="cds.Jr09_09380_p1"/>
    <property type="gene ID" value="Jr09_09380"/>
</dbReference>
<keyword evidence="5" id="KW-0255">Endonuclease</keyword>
<evidence type="ECO:0000256" key="8">
    <source>
        <dbReference type="ARBA" id="ARBA00023268"/>
    </source>
</evidence>
<proteinExistence type="predicted"/>
<evidence type="ECO:0000256" key="3">
    <source>
        <dbReference type="ARBA" id="ARBA00022695"/>
    </source>
</evidence>
<evidence type="ECO:0000256" key="1">
    <source>
        <dbReference type="ARBA" id="ARBA00022670"/>
    </source>
</evidence>
<protein>
    <submittedName>
        <fullName evidence="11">Uncharacterized protein LOC108993740</fullName>
    </submittedName>
</protein>
<feature type="region of interest" description="Disordered" evidence="9">
    <location>
        <begin position="1"/>
        <end position="24"/>
    </location>
</feature>
<dbReference type="PANTHER" id="PTHR37984:SF5">
    <property type="entry name" value="PROTEIN NYNRIN-LIKE"/>
    <property type="match status" value="1"/>
</dbReference>
<evidence type="ECO:0000256" key="4">
    <source>
        <dbReference type="ARBA" id="ARBA00022722"/>
    </source>
</evidence>
<accession>A0A2I4EY30</accession>
<dbReference type="InterPro" id="IPR043502">
    <property type="entry name" value="DNA/RNA_pol_sf"/>
</dbReference>
<dbReference type="PANTHER" id="PTHR37984">
    <property type="entry name" value="PROTEIN CBG26694"/>
    <property type="match status" value="1"/>
</dbReference>